<keyword evidence="1" id="KW-0175">Coiled coil</keyword>
<evidence type="ECO:0000313" key="3">
    <source>
        <dbReference type="EMBL" id="CAF3729092.1"/>
    </source>
</evidence>
<feature type="coiled-coil region" evidence="1">
    <location>
        <begin position="170"/>
        <end position="197"/>
    </location>
</feature>
<accession>A0A813X0Z2</accession>
<reference evidence="2" key="1">
    <citation type="submission" date="2021-02" db="EMBL/GenBank/DDBJ databases">
        <authorList>
            <person name="Nowell W R."/>
        </authorList>
    </citation>
    <scope>NUCLEOTIDE SEQUENCE</scope>
</reference>
<dbReference type="AlphaFoldDB" id="A0A813X0Z2"/>
<organism evidence="2 4">
    <name type="scientific">Rotaria sordida</name>
    <dbReference type="NCBI Taxonomy" id="392033"/>
    <lineage>
        <taxon>Eukaryota</taxon>
        <taxon>Metazoa</taxon>
        <taxon>Spiralia</taxon>
        <taxon>Gnathifera</taxon>
        <taxon>Rotifera</taxon>
        <taxon>Eurotatoria</taxon>
        <taxon>Bdelloidea</taxon>
        <taxon>Philodinida</taxon>
        <taxon>Philodinidae</taxon>
        <taxon>Rotaria</taxon>
    </lineage>
</organism>
<evidence type="ECO:0000313" key="2">
    <source>
        <dbReference type="EMBL" id="CAF0863550.1"/>
    </source>
</evidence>
<feature type="coiled-coil region" evidence="1">
    <location>
        <begin position="52"/>
        <end position="79"/>
    </location>
</feature>
<gene>
    <name evidence="3" type="ORF">JBS370_LOCUS11292</name>
    <name evidence="2" type="ORF">ZHD862_LOCUS5508</name>
</gene>
<sequence length="394" mass="45896">MAMHNSSPTNNQNDDNATIVNSLFSSDYNYTSINAGIPIRTTNYNRDNFFVKNDLKEIIQQLEQILNYYRQELKQESNSQFDCNRNLITRLIDFIRPVHSLNPKKLKDLDILFNDISDLHDKRFNEQKEKNEQFQKEISHLKKLMITSDNEDNTNRKNFRINSIVDYEEWMEIEEETRKLQNLVKNQQNQINELFKLLSHEETSPFHTSSIIKIIPPDEPLVIEQKLTDFDLDGDDSPPVTRVRTRTDQQLYPGTNILQKPTGEFHLPNTLSCHSLNDILTETFLDGLNNEIQYQEPPTVTTNELPSVSRQLSHSNKKLCPICNYEFLNTVNELEIYTHVETCLISASMEDLGPFTGPKQFECPICNQQFSGSDDKTYREHLSNCYRDESDGDI</sequence>
<name>A0A813X0Z2_9BILA</name>
<dbReference type="Gene3D" id="3.30.160.60">
    <property type="entry name" value="Classic Zinc Finger"/>
    <property type="match status" value="1"/>
</dbReference>
<evidence type="ECO:0000313" key="4">
    <source>
        <dbReference type="Proteomes" id="UP000663864"/>
    </source>
</evidence>
<dbReference type="Proteomes" id="UP000663864">
    <property type="component" value="Unassembled WGS sequence"/>
</dbReference>
<dbReference type="EMBL" id="CAJNOT010000145">
    <property type="protein sequence ID" value="CAF0863550.1"/>
    <property type="molecule type" value="Genomic_DNA"/>
</dbReference>
<protein>
    <submittedName>
        <fullName evidence="2">Uncharacterized protein</fullName>
    </submittedName>
</protein>
<proteinExistence type="predicted"/>
<dbReference type="EMBL" id="CAJOBD010000863">
    <property type="protein sequence ID" value="CAF3729092.1"/>
    <property type="molecule type" value="Genomic_DNA"/>
</dbReference>
<dbReference type="Proteomes" id="UP000663836">
    <property type="component" value="Unassembled WGS sequence"/>
</dbReference>
<evidence type="ECO:0000256" key="1">
    <source>
        <dbReference type="SAM" id="Coils"/>
    </source>
</evidence>
<comment type="caution">
    <text evidence="2">The sequence shown here is derived from an EMBL/GenBank/DDBJ whole genome shotgun (WGS) entry which is preliminary data.</text>
</comment>